<proteinExistence type="predicted"/>
<comment type="caution">
    <text evidence="1">The sequence shown here is derived from an EMBL/GenBank/DDBJ whole genome shotgun (WGS) entry which is preliminary data.</text>
</comment>
<dbReference type="EMBL" id="MFKI01000013">
    <property type="protein sequence ID" value="OGG39371.1"/>
    <property type="molecule type" value="Genomic_DNA"/>
</dbReference>
<name>A0A1F6BR25_9BACT</name>
<dbReference type="InterPro" id="IPR038390">
    <property type="entry name" value="Metal_Tscrpt_repr_sf"/>
</dbReference>
<gene>
    <name evidence="1" type="ORF">A2127_00200</name>
</gene>
<sequence length="89" mass="10222">MNENVKKQAIRRLKIAGGQVRGLERMLEEDKYCIDIIHQSLATKRALSSFENLILENHLSTHAIEQINSGKKRKAVNDILSIYKLYGQK</sequence>
<dbReference type="PANTHER" id="PTHR33677:SF3">
    <property type="entry name" value="COPPER-SENSING TRANSCRIPTIONAL REPRESSOR RICR"/>
    <property type="match status" value="1"/>
</dbReference>
<protein>
    <recommendedName>
        <fullName evidence="3">Transcriptional regulator</fullName>
    </recommendedName>
</protein>
<evidence type="ECO:0008006" key="3">
    <source>
        <dbReference type="Google" id="ProtNLM"/>
    </source>
</evidence>
<reference evidence="1 2" key="1">
    <citation type="journal article" date="2016" name="Nat. Commun.">
        <title>Thousands of microbial genomes shed light on interconnected biogeochemical processes in an aquifer system.</title>
        <authorList>
            <person name="Anantharaman K."/>
            <person name="Brown C.T."/>
            <person name="Hug L.A."/>
            <person name="Sharon I."/>
            <person name="Castelle C.J."/>
            <person name="Probst A.J."/>
            <person name="Thomas B.C."/>
            <person name="Singh A."/>
            <person name="Wilkins M.J."/>
            <person name="Karaoz U."/>
            <person name="Brodie E.L."/>
            <person name="Williams K.H."/>
            <person name="Hubbard S.S."/>
            <person name="Banfield J.F."/>
        </authorList>
    </citation>
    <scope>NUCLEOTIDE SEQUENCE [LARGE SCALE GENOMIC DNA]</scope>
</reference>
<dbReference type="Gene3D" id="1.20.58.1000">
    <property type="entry name" value="Metal-sensitive repressor, helix protomer"/>
    <property type="match status" value="1"/>
</dbReference>
<dbReference type="Proteomes" id="UP000179324">
    <property type="component" value="Unassembled WGS sequence"/>
</dbReference>
<dbReference type="GO" id="GO:0045892">
    <property type="term" value="P:negative regulation of DNA-templated transcription"/>
    <property type="evidence" value="ECO:0007669"/>
    <property type="project" value="UniProtKB-ARBA"/>
</dbReference>
<dbReference type="GO" id="GO:0003677">
    <property type="term" value="F:DNA binding"/>
    <property type="evidence" value="ECO:0007669"/>
    <property type="project" value="InterPro"/>
</dbReference>
<dbReference type="GO" id="GO:0046872">
    <property type="term" value="F:metal ion binding"/>
    <property type="evidence" value="ECO:0007669"/>
    <property type="project" value="InterPro"/>
</dbReference>
<dbReference type="AlphaFoldDB" id="A0A1F6BR25"/>
<organism evidence="1 2">
    <name type="scientific">Candidatus Jorgensenbacteria bacterium GWC1_48_12</name>
    <dbReference type="NCBI Taxonomy" id="1798469"/>
    <lineage>
        <taxon>Bacteria</taxon>
        <taxon>Candidatus Joergenseniibacteriota</taxon>
    </lineage>
</organism>
<dbReference type="InterPro" id="IPR003735">
    <property type="entry name" value="Metal_Tscrpt_repr"/>
</dbReference>
<evidence type="ECO:0000313" key="1">
    <source>
        <dbReference type="EMBL" id="OGG39371.1"/>
    </source>
</evidence>
<dbReference type="PANTHER" id="PTHR33677">
    <property type="entry name" value="TRANSCRIPTIONAL REPRESSOR FRMR-RELATED"/>
    <property type="match status" value="1"/>
</dbReference>
<evidence type="ECO:0000313" key="2">
    <source>
        <dbReference type="Proteomes" id="UP000179324"/>
    </source>
</evidence>
<dbReference type="Pfam" id="PF02583">
    <property type="entry name" value="Trns_repr_metal"/>
    <property type="match status" value="1"/>
</dbReference>
<accession>A0A1F6BR25</accession>